<dbReference type="InterPro" id="IPR011545">
    <property type="entry name" value="DEAD/DEAH_box_helicase_dom"/>
</dbReference>
<dbReference type="Gene3D" id="3.40.50.300">
    <property type="entry name" value="P-loop containing nucleotide triphosphate hydrolases"/>
    <property type="match status" value="2"/>
</dbReference>
<dbReference type="FunFam" id="3.40.1440.60:FF:000001">
    <property type="entry name" value="Primosomal protein N"/>
    <property type="match status" value="1"/>
</dbReference>
<evidence type="ECO:0000256" key="8">
    <source>
        <dbReference type="ARBA" id="ARBA00022840"/>
    </source>
</evidence>
<dbReference type="GO" id="GO:0006310">
    <property type="term" value="P:DNA recombination"/>
    <property type="evidence" value="ECO:0007669"/>
    <property type="project" value="InterPro"/>
</dbReference>
<keyword evidence="10 12" id="KW-0413">Isomerase</keyword>
<evidence type="ECO:0000259" key="13">
    <source>
        <dbReference type="PROSITE" id="PS51192"/>
    </source>
</evidence>
<evidence type="ECO:0000256" key="7">
    <source>
        <dbReference type="ARBA" id="ARBA00022833"/>
    </source>
</evidence>
<dbReference type="RefSeq" id="WP_259056482.1">
    <property type="nucleotide sequence ID" value="NZ_JANUCT010000016.1"/>
</dbReference>
<comment type="catalytic activity">
    <reaction evidence="11 12">
        <text>ATP + H2O = ADP + phosphate + H(+)</text>
        <dbReference type="Rhea" id="RHEA:13065"/>
        <dbReference type="ChEBI" id="CHEBI:15377"/>
        <dbReference type="ChEBI" id="CHEBI:15378"/>
        <dbReference type="ChEBI" id="CHEBI:30616"/>
        <dbReference type="ChEBI" id="CHEBI:43474"/>
        <dbReference type="ChEBI" id="CHEBI:456216"/>
        <dbReference type="EC" id="5.6.2.4"/>
    </reaction>
</comment>
<comment type="cofactor">
    <cofactor evidence="12">
        <name>Zn(2+)</name>
        <dbReference type="ChEBI" id="CHEBI:29105"/>
    </cofactor>
    <text evidence="12">Binds 2 zinc ions per subunit.</text>
</comment>
<feature type="binding site" evidence="12">
    <location>
        <position position="444"/>
    </location>
    <ligand>
        <name>Zn(2+)</name>
        <dbReference type="ChEBI" id="CHEBI:29105"/>
        <label>1</label>
    </ligand>
</feature>
<feature type="binding site" evidence="12">
    <location>
        <position position="441"/>
    </location>
    <ligand>
        <name>Zn(2+)</name>
        <dbReference type="ChEBI" id="CHEBI:29105"/>
        <label>1</label>
    </ligand>
</feature>
<comment type="function">
    <text evidence="12">Initiates the restart of stalled replication forks, which reloads the replicative helicase on sites other than the origin of replication. Recognizes and binds to abandoned replication forks and remodels them to uncover a helicase loading site. Promotes assembly of the primosome at these replication forks.</text>
</comment>
<dbReference type="SMART" id="SM00487">
    <property type="entry name" value="DEXDc"/>
    <property type="match status" value="1"/>
</dbReference>
<comment type="catalytic activity">
    <reaction evidence="12">
        <text>Couples ATP hydrolysis with the unwinding of duplex DNA by translocating in the 3'-5' direction.</text>
        <dbReference type="EC" id="5.6.2.4"/>
    </reaction>
</comment>
<organism evidence="15 16">
    <name type="scientific">Methylohalomonas lacus</name>
    <dbReference type="NCBI Taxonomy" id="398773"/>
    <lineage>
        <taxon>Bacteria</taxon>
        <taxon>Pseudomonadati</taxon>
        <taxon>Pseudomonadota</taxon>
        <taxon>Gammaproteobacteria</taxon>
        <taxon>Methylohalomonadales</taxon>
        <taxon>Methylohalomonadaceae</taxon>
        <taxon>Methylohalomonas</taxon>
    </lineage>
</organism>
<dbReference type="AlphaFoldDB" id="A0AAE3HKX9"/>
<comment type="caution">
    <text evidence="15">The sequence shown here is derived from an EMBL/GenBank/DDBJ whole genome shotgun (WGS) entry which is preliminary data.</text>
</comment>
<dbReference type="GO" id="GO:0006302">
    <property type="term" value="P:double-strand break repair"/>
    <property type="evidence" value="ECO:0007669"/>
    <property type="project" value="InterPro"/>
</dbReference>
<dbReference type="GO" id="GO:0016787">
    <property type="term" value="F:hydrolase activity"/>
    <property type="evidence" value="ECO:0007669"/>
    <property type="project" value="UniProtKB-KW"/>
</dbReference>
<evidence type="ECO:0000256" key="1">
    <source>
        <dbReference type="ARBA" id="ARBA00022515"/>
    </source>
</evidence>
<dbReference type="GO" id="GO:0006269">
    <property type="term" value="P:DNA replication, synthesis of primer"/>
    <property type="evidence" value="ECO:0007669"/>
    <property type="project" value="UniProtKB-KW"/>
</dbReference>
<dbReference type="GO" id="GO:0006270">
    <property type="term" value="P:DNA replication initiation"/>
    <property type="evidence" value="ECO:0007669"/>
    <property type="project" value="TreeGrafter"/>
</dbReference>
<dbReference type="GO" id="GO:1990077">
    <property type="term" value="C:primosome complex"/>
    <property type="evidence" value="ECO:0007669"/>
    <property type="project" value="UniProtKB-UniRule"/>
</dbReference>
<dbReference type="InterPro" id="IPR041236">
    <property type="entry name" value="PriA_C"/>
</dbReference>
<comment type="similarity">
    <text evidence="12">Belongs to the helicase family. PriA subfamily.</text>
</comment>
<dbReference type="NCBIfam" id="NF004065">
    <property type="entry name" value="PRK05580.1-1"/>
    <property type="match status" value="1"/>
</dbReference>
<dbReference type="SMART" id="SM00490">
    <property type="entry name" value="HELICc"/>
    <property type="match status" value="1"/>
</dbReference>
<feature type="domain" description="Helicase ATP-binding" evidence="13">
    <location>
        <begin position="216"/>
        <end position="382"/>
    </location>
</feature>
<dbReference type="GO" id="GO:0005524">
    <property type="term" value="F:ATP binding"/>
    <property type="evidence" value="ECO:0007669"/>
    <property type="project" value="UniProtKB-UniRule"/>
</dbReference>
<dbReference type="InterPro" id="IPR005259">
    <property type="entry name" value="PriA"/>
</dbReference>
<evidence type="ECO:0000256" key="3">
    <source>
        <dbReference type="ARBA" id="ARBA00022723"/>
    </source>
</evidence>
<gene>
    <name evidence="12" type="primary">priA</name>
    <name evidence="15" type="ORF">J2T55_002177</name>
</gene>
<feature type="domain" description="Helicase C-terminal" evidence="14">
    <location>
        <begin position="476"/>
        <end position="632"/>
    </location>
</feature>
<keyword evidence="16" id="KW-1185">Reference proteome</keyword>
<dbReference type="PANTHER" id="PTHR30580">
    <property type="entry name" value="PRIMOSOMAL PROTEIN N"/>
    <property type="match status" value="1"/>
</dbReference>
<dbReference type="InterPro" id="IPR014001">
    <property type="entry name" value="Helicase_ATP-bd"/>
</dbReference>
<dbReference type="Gene3D" id="3.40.1440.60">
    <property type="entry name" value="PriA, 3(prime) DNA-binding domain"/>
    <property type="match status" value="1"/>
</dbReference>
<dbReference type="SUPFAM" id="SSF52540">
    <property type="entry name" value="P-loop containing nucleoside triphosphate hydrolases"/>
    <property type="match status" value="2"/>
</dbReference>
<evidence type="ECO:0000256" key="5">
    <source>
        <dbReference type="ARBA" id="ARBA00022801"/>
    </source>
</evidence>
<dbReference type="GO" id="GO:0043138">
    <property type="term" value="F:3'-5' DNA helicase activity"/>
    <property type="evidence" value="ECO:0007669"/>
    <property type="project" value="UniProtKB-EC"/>
</dbReference>
<feature type="binding site" evidence="12">
    <location>
        <position position="484"/>
    </location>
    <ligand>
        <name>Zn(2+)</name>
        <dbReference type="ChEBI" id="CHEBI:29105"/>
        <label>1</label>
    </ligand>
</feature>
<keyword evidence="6 12" id="KW-0347">Helicase</keyword>
<feature type="binding site" evidence="12">
    <location>
        <position position="468"/>
    </location>
    <ligand>
        <name>Zn(2+)</name>
        <dbReference type="ChEBI" id="CHEBI:29105"/>
        <label>2</label>
    </ligand>
</feature>
<evidence type="ECO:0000313" key="16">
    <source>
        <dbReference type="Proteomes" id="UP001204445"/>
    </source>
</evidence>
<evidence type="ECO:0000256" key="4">
    <source>
        <dbReference type="ARBA" id="ARBA00022741"/>
    </source>
</evidence>
<keyword evidence="1 12" id="KW-0639">Primosome</keyword>
<feature type="binding site" evidence="12">
    <location>
        <position position="481"/>
    </location>
    <ligand>
        <name>Zn(2+)</name>
        <dbReference type="ChEBI" id="CHEBI:29105"/>
        <label>1</label>
    </ligand>
</feature>
<keyword evidence="9 12" id="KW-0238">DNA-binding</keyword>
<dbReference type="FunFam" id="3.40.50.300:FF:000489">
    <property type="entry name" value="Primosome assembly protein PriA"/>
    <property type="match status" value="1"/>
</dbReference>
<evidence type="ECO:0000259" key="14">
    <source>
        <dbReference type="PROSITE" id="PS51194"/>
    </source>
</evidence>
<dbReference type="PROSITE" id="PS51194">
    <property type="entry name" value="HELICASE_CTER"/>
    <property type="match status" value="1"/>
</dbReference>
<evidence type="ECO:0000256" key="6">
    <source>
        <dbReference type="ARBA" id="ARBA00022806"/>
    </source>
</evidence>
<dbReference type="Pfam" id="PF00271">
    <property type="entry name" value="Helicase_C"/>
    <property type="match status" value="1"/>
</dbReference>
<keyword evidence="5 12" id="KW-0378">Hydrolase</keyword>
<dbReference type="InterPro" id="IPR041222">
    <property type="entry name" value="PriA_3primeBD"/>
</dbReference>
<dbReference type="CDD" id="cd17929">
    <property type="entry name" value="DEXHc_priA"/>
    <property type="match status" value="1"/>
</dbReference>
<feature type="binding site" evidence="12">
    <location>
        <position position="453"/>
    </location>
    <ligand>
        <name>Zn(2+)</name>
        <dbReference type="ChEBI" id="CHEBI:29105"/>
        <label>2</label>
    </ligand>
</feature>
<dbReference type="NCBIfam" id="TIGR00595">
    <property type="entry name" value="priA"/>
    <property type="match status" value="1"/>
</dbReference>
<reference evidence="15" key="1">
    <citation type="submission" date="2022-08" db="EMBL/GenBank/DDBJ databases">
        <title>Genomic Encyclopedia of Type Strains, Phase III (KMG-III): the genomes of soil and plant-associated and newly described type strains.</title>
        <authorList>
            <person name="Whitman W."/>
        </authorList>
    </citation>
    <scope>NUCLEOTIDE SEQUENCE</scope>
    <source>
        <strain evidence="15">HMT 1</strain>
    </source>
</reference>
<dbReference type="GO" id="GO:0008270">
    <property type="term" value="F:zinc ion binding"/>
    <property type="evidence" value="ECO:0007669"/>
    <property type="project" value="UniProtKB-UniRule"/>
</dbReference>
<keyword evidence="4 12" id="KW-0547">Nucleotide-binding</keyword>
<dbReference type="InterPro" id="IPR042115">
    <property type="entry name" value="PriA_3primeBD_sf"/>
</dbReference>
<protein>
    <recommendedName>
        <fullName evidence="12">Replication restart protein PriA</fullName>
    </recommendedName>
    <alternativeName>
        <fullName evidence="12">ATP-dependent DNA helicase PriA</fullName>
        <ecNumber evidence="12">5.6.2.4</ecNumber>
    </alternativeName>
    <alternativeName>
        <fullName evidence="12">DNA 3'-5' helicase PriA</fullName>
    </alternativeName>
</protein>
<feature type="binding site" evidence="12">
    <location>
        <position position="450"/>
    </location>
    <ligand>
        <name>Zn(2+)</name>
        <dbReference type="ChEBI" id="CHEBI:29105"/>
        <label>2</label>
    </ligand>
</feature>
<dbReference type="EC" id="5.6.2.4" evidence="12"/>
<dbReference type="HAMAP" id="MF_00983">
    <property type="entry name" value="PriA"/>
    <property type="match status" value="1"/>
</dbReference>
<evidence type="ECO:0000256" key="11">
    <source>
        <dbReference type="ARBA" id="ARBA00048988"/>
    </source>
</evidence>
<keyword evidence="7 12" id="KW-0862">Zinc</keyword>
<dbReference type="PANTHER" id="PTHR30580:SF0">
    <property type="entry name" value="PRIMOSOMAL PROTEIN N"/>
    <property type="match status" value="1"/>
</dbReference>
<dbReference type="CDD" id="cd18804">
    <property type="entry name" value="SF2_C_priA"/>
    <property type="match status" value="1"/>
</dbReference>
<keyword evidence="8 12" id="KW-0067">ATP-binding</keyword>
<evidence type="ECO:0000256" key="2">
    <source>
        <dbReference type="ARBA" id="ARBA00022705"/>
    </source>
</evidence>
<dbReference type="InterPro" id="IPR027417">
    <property type="entry name" value="P-loop_NTPase"/>
</dbReference>
<name>A0AAE3HKX9_9GAMM</name>
<keyword evidence="2 12" id="KW-0235">DNA replication</keyword>
<evidence type="ECO:0000256" key="9">
    <source>
        <dbReference type="ARBA" id="ARBA00023125"/>
    </source>
</evidence>
<dbReference type="EMBL" id="JANUCT010000016">
    <property type="protein sequence ID" value="MCS3904144.1"/>
    <property type="molecule type" value="Genomic_DNA"/>
</dbReference>
<evidence type="ECO:0000313" key="15">
    <source>
        <dbReference type="EMBL" id="MCS3904144.1"/>
    </source>
</evidence>
<evidence type="ECO:0000256" key="10">
    <source>
        <dbReference type="ARBA" id="ARBA00023235"/>
    </source>
</evidence>
<dbReference type="Pfam" id="PF00270">
    <property type="entry name" value="DEAD"/>
    <property type="match status" value="1"/>
</dbReference>
<sequence>MQSSQRYLHIAVATPLRRTFSYLPPTGIADEQLQPGQRLWVPFGRQRRVGMLLGLSDHTDVAAAKLKPVQGLIDDTPLFTGAQLDLLKWASDYYQHPIGEVIATCLPAELRHGKAATISATYGWQYAAGDPARRPDRRAPRQAELLALFEQQPEAVLTASDLSAAGHDNCHGPLRALAERGWIRRARVDAPQAAPAELETPLPLNAAQQVALEAISASLGGYRTHLLDGVTGSGKTEVYLQSVAEVLARGQQALILLPEIGLTPQLVRRFERRFGTRLGVLHSGLTDSDRANTWLRARAGEVDVVLGTRSAVWTPLAHPGLIIVDEEHDLSYKQQDGFRYHARDVAIMRGHRESLPVVLGSATPALESLHNADQDRYTHLSLPQRAGSARSPAVHVLDIRQSHMHGAIADRFMNMLRDNLAAGRQSLLFLNRRGYAPVVMCHDCGWKAECRRCETTMTYHHGRARLACHHCGREQPRPSTCPDCQGTLIEVGHGTERLEETLAKQLPDARIIRIDRDSTRGRGNLEALLESAHGGAADILVGTQMLAKGHHFPGVSLVGILEADGGLFSSDFRALEHLAQLIVQVSGRAGRAEHPGEVVIQTHHPEHALLRTLTEHGYGAFAQAALREREQLELPPYSYLALLRAEAKQLQHVSQFLEQARDCLPRQAEVYALGPVPAPRPRRAGFQRQQLLLQAGDRTHLRRILGNWLQDVEQLTSSKKVRWSIDVDPQELG</sequence>
<dbReference type="InterPro" id="IPR001650">
    <property type="entry name" value="Helicase_C-like"/>
</dbReference>
<keyword evidence="3 12" id="KW-0479">Metal-binding</keyword>
<evidence type="ECO:0000256" key="12">
    <source>
        <dbReference type="HAMAP-Rule" id="MF_00983"/>
    </source>
</evidence>
<dbReference type="Pfam" id="PF18319">
    <property type="entry name" value="Zn_ribbon_PriA"/>
    <property type="match status" value="1"/>
</dbReference>
<dbReference type="InterPro" id="IPR040498">
    <property type="entry name" value="PriA_CRR"/>
</dbReference>
<accession>A0AAE3HKX9</accession>
<dbReference type="Proteomes" id="UP001204445">
    <property type="component" value="Unassembled WGS sequence"/>
</dbReference>
<dbReference type="Pfam" id="PF18074">
    <property type="entry name" value="PriA_C"/>
    <property type="match status" value="1"/>
</dbReference>
<dbReference type="PROSITE" id="PS51192">
    <property type="entry name" value="HELICASE_ATP_BIND_1"/>
    <property type="match status" value="1"/>
</dbReference>
<dbReference type="Pfam" id="PF17764">
    <property type="entry name" value="PriA_3primeBD"/>
    <property type="match status" value="1"/>
</dbReference>
<feature type="binding site" evidence="12">
    <location>
        <position position="471"/>
    </location>
    <ligand>
        <name>Zn(2+)</name>
        <dbReference type="ChEBI" id="CHEBI:29105"/>
        <label>2</label>
    </ligand>
</feature>
<proteinExistence type="inferred from homology"/>
<dbReference type="NCBIfam" id="NF004067">
    <property type="entry name" value="PRK05580.1-4"/>
    <property type="match status" value="1"/>
</dbReference>
<comment type="subunit">
    <text evidence="12">Component of the replication restart primosome.</text>
</comment>
<dbReference type="GO" id="GO:0003677">
    <property type="term" value="F:DNA binding"/>
    <property type="evidence" value="ECO:0007669"/>
    <property type="project" value="UniProtKB-UniRule"/>
</dbReference>